<dbReference type="STRING" id="105984.A0A427XCY9"/>
<gene>
    <name evidence="13" type="ORF">EHS24_005326</name>
</gene>
<feature type="compositionally biased region" description="Pro residues" evidence="11">
    <location>
        <begin position="36"/>
        <end position="57"/>
    </location>
</feature>
<feature type="compositionally biased region" description="Polar residues" evidence="11">
    <location>
        <begin position="848"/>
        <end position="861"/>
    </location>
</feature>
<feature type="compositionally biased region" description="Low complexity" evidence="11">
    <location>
        <begin position="699"/>
        <end position="726"/>
    </location>
</feature>
<feature type="region of interest" description="Disordered" evidence="11">
    <location>
        <begin position="172"/>
        <end position="230"/>
    </location>
</feature>
<feature type="region of interest" description="Disordered" evidence="11">
    <location>
        <begin position="36"/>
        <end position="115"/>
    </location>
</feature>
<keyword evidence="5 10" id="KW-0805">Transcription regulation</keyword>
<dbReference type="GO" id="GO:0045944">
    <property type="term" value="P:positive regulation of transcription by RNA polymerase II"/>
    <property type="evidence" value="ECO:0007669"/>
    <property type="project" value="TreeGrafter"/>
</dbReference>
<evidence type="ECO:0000313" key="13">
    <source>
        <dbReference type="EMBL" id="RSH76749.1"/>
    </source>
</evidence>
<name>A0A427XCY9_9TREE</name>
<dbReference type="GeneID" id="39589869"/>
<keyword evidence="4 10" id="KW-0678">Repressor</keyword>
<feature type="domain" description="Mediator complex subunit Med13 C-terminal" evidence="12">
    <location>
        <begin position="1227"/>
        <end position="1337"/>
    </location>
</feature>
<organism evidence="13 14">
    <name type="scientific">Apiotrichum porosum</name>
    <dbReference type="NCBI Taxonomy" id="105984"/>
    <lineage>
        <taxon>Eukaryota</taxon>
        <taxon>Fungi</taxon>
        <taxon>Dikarya</taxon>
        <taxon>Basidiomycota</taxon>
        <taxon>Agaricomycotina</taxon>
        <taxon>Tremellomycetes</taxon>
        <taxon>Trichosporonales</taxon>
        <taxon>Trichosporonaceae</taxon>
        <taxon>Apiotrichum</taxon>
    </lineage>
</organism>
<evidence type="ECO:0000256" key="1">
    <source>
        <dbReference type="ARBA" id="ARBA00004123"/>
    </source>
</evidence>
<evidence type="ECO:0000256" key="7">
    <source>
        <dbReference type="ARBA" id="ARBA00023163"/>
    </source>
</evidence>
<evidence type="ECO:0000256" key="2">
    <source>
        <dbReference type="ARBA" id="ARBA00009354"/>
    </source>
</evidence>
<dbReference type="GO" id="GO:0016592">
    <property type="term" value="C:mediator complex"/>
    <property type="evidence" value="ECO:0007669"/>
    <property type="project" value="InterPro"/>
</dbReference>
<evidence type="ECO:0000256" key="11">
    <source>
        <dbReference type="SAM" id="MobiDB-lite"/>
    </source>
</evidence>
<evidence type="ECO:0000256" key="5">
    <source>
        <dbReference type="ARBA" id="ARBA00023015"/>
    </source>
</evidence>
<accession>A0A427XCY9</accession>
<dbReference type="Pfam" id="PF06333">
    <property type="entry name" value="Med13_C"/>
    <property type="match status" value="1"/>
</dbReference>
<evidence type="ECO:0000256" key="10">
    <source>
        <dbReference type="RuleBase" id="RU364134"/>
    </source>
</evidence>
<feature type="compositionally biased region" description="Basic and acidic residues" evidence="11">
    <location>
        <begin position="211"/>
        <end position="220"/>
    </location>
</feature>
<feature type="compositionally biased region" description="Acidic residues" evidence="11">
    <location>
        <begin position="513"/>
        <end position="537"/>
    </location>
</feature>
<dbReference type="RefSeq" id="XP_028471896.1">
    <property type="nucleotide sequence ID" value="XM_028620854.1"/>
</dbReference>
<dbReference type="InterPro" id="IPR051139">
    <property type="entry name" value="Mediator_complx_sub13"/>
</dbReference>
<feature type="region of interest" description="Disordered" evidence="11">
    <location>
        <begin position="691"/>
        <end position="726"/>
    </location>
</feature>
<comment type="function">
    <text evidence="10">Component of the SRB8-11 complex. The SRB8-11 complex is a regulatory module of the Mediator complex which is itself involved in regulation of basal and activated RNA polymerase II-dependent transcription. The SRB8-11 complex may be involved in the transcriptional repression of a subset of genes regulated by Mediator. It may inhibit the association of the Mediator complex with RNA polymerase II to form the holoenzyme complex.</text>
</comment>
<comment type="caution">
    <text evidence="13">The sequence shown here is derived from an EMBL/GenBank/DDBJ whole genome shotgun (WGS) entry which is preliminary data.</text>
</comment>
<feature type="compositionally biased region" description="Low complexity" evidence="11">
    <location>
        <begin position="172"/>
        <end position="183"/>
    </location>
</feature>
<keyword evidence="7 10" id="KW-0804">Transcription</keyword>
<comment type="subcellular location">
    <subcellularLocation>
        <location evidence="1 10">Nucleus</location>
    </subcellularLocation>
</comment>
<feature type="compositionally biased region" description="Pro residues" evidence="11">
    <location>
        <begin position="67"/>
        <end position="82"/>
    </location>
</feature>
<dbReference type="PANTHER" id="PTHR48249:SF3">
    <property type="entry name" value="MEDIATOR OF RNA POLYMERASE II TRANSCRIPTION SUBUNIT 13"/>
    <property type="match status" value="1"/>
</dbReference>
<evidence type="ECO:0000313" key="14">
    <source>
        <dbReference type="Proteomes" id="UP000279236"/>
    </source>
</evidence>
<dbReference type="EMBL" id="RSCE01000021">
    <property type="protein sequence ID" value="RSH76749.1"/>
    <property type="molecule type" value="Genomic_DNA"/>
</dbReference>
<keyword evidence="6 10" id="KW-0010">Activator</keyword>
<keyword evidence="14" id="KW-1185">Reference proteome</keyword>
<protein>
    <recommendedName>
        <fullName evidence="3 10">Mediator of RNA polymerase II transcription subunit 13</fullName>
    </recommendedName>
    <alternativeName>
        <fullName evidence="9 10">Mediator complex subunit 13</fullName>
    </alternativeName>
</protein>
<feature type="region of interest" description="Disordered" evidence="11">
    <location>
        <begin position="512"/>
        <end position="562"/>
    </location>
</feature>
<feature type="region of interest" description="Disordered" evidence="11">
    <location>
        <begin position="812"/>
        <end position="886"/>
    </location>
</feature>
<dbReference type="PANTHER" id="PTHR48249">
    <property type="entry name" value="MEDIATOR OF RNA POLYMERASE II TRANSCRIPTION SUBUNIT 13"/>
    <property type="match status" value="1"/>
</dbReference>
<feature type="region of interest" description="Disordered" evidence="11">
    <location>
        <begin position="657"/>
        <end position="678"/>
    </location>
</feature>
<evidence type="ECO:0000256" key="6">
    <source>
        <dbReference type="ARBA" id="ARBA00023159"/>
    </source>
</evidence>
<evidence type="ECO:0000256" key="8">
    <source>
        <dbReference type="ARBA" id="ARBA00023242"/>
    </source>
</evidence>
<evidence type="ECO:0000259" key="12">
    <source>
        <dbReference type="Pfam" id="PF06333"/>
    </source>
</evidence>
<comment type="subunit">
    <text evidence="10">Component of the SRB8-11 complex, which itself associates with the Mediator complex.</text>
</comment>
<evidence type="ECO:0000256" key="3">
    <source>
        <dbReference type="ARBA" id="ARBA00019618"/>
    </source>
</evidence>
<dbReference type="GO" id="GO:0003713">
    <property type="term" value="F:transcription coactivator activity"/>
    <property type="evidence" value="ECO:0007669"/>
    <property type="project" value="TreeGrafter"/>
</dbReference>
<evidence type="ECO:0000256" key="9">
    <source>
        <dbReference type="ARBA" id="ARBA00032008"/>
    </source>
</evidence>
<dbReference type="InterPro" id="IPR009401">
    <property type="entry name" value="Med13_C"/>
</dbReference>
<sequence>MDLLAGNAPRPSTPVPGVWLLDCPSELHVRVFALAPPPPPLPAPSPVATTVPPPLPSPTNSTTLAIPVPPATAPLPSPPTSAPPQLSLALPLPSPALPSSSAASAPPNLAPTASLITLPTPTTAQDVSHQEASTIDRLRSDALERAWVALNSCSSDIRRLFSGPCAVVAPAAGGSGSSLSESGSGSGAGAPKANDVKPETDSGVASSTAADKAKADKADEGSSSAAAQTDGERQLWMFSSDANLPVPEGLVEVRRPAPISLASSLTCAEHGHALACLASTGCDQLTFAPPASWPLLEAAAGEKLAWAMGVRIALLPSSLVLGPAPYDVRLRPTSATASKEDGALILTAKPRAPAHCAPRPPAPPSGAGAEPLVLRPLSLPALLVAPHTTDNPQDERLSAAFDAALGPGWKAGRTEARVAAQANDMPQPDWSVYFVPLGSGFDERSLPAAVAAKWRGAQGVLTVWPTHLARPLAPTPRRPAALPPRFGGGLGAAPDLMSAATGLFDFFTSYTEPEPEVEEEEEAEETEEPIMIEEEDDSSSKREDESVGDLFSAHSQSPEPEIEEGDLFGSTFTTPRASALELDGVPEPNDDADIVPVAADSMDVDGLFGDDGDDGTADVTVDTVVPPAIITEVPSRASELDDSRNNLVTEDDFNFFDSPPPDEIEVATPETPKGERIFEPTGAEPKFEVISRAPSRPVSRPLSRMPSRAASRAASRAPSRATSPRLSSLALSLRLKESVQAPPRPPSPPPVEAVEVIEPPAKKPRYLDSVPPAFAPLPLGRRRRPRFAYGLPSPASTVSSLRADLVDRIRASCEGGGTSSEKDKTPKYDYTASWDVDSDESDSEADSQVTTNGPPTPTSTADYEDGTPAPMTAIFPPPPPPADDEVEFEGTICVGGEWSSLKDAPTMATSIGRPWAQSWVEEVNEVADAYPSPAPEPKVDLDLGSVDIDALANAVVRNRFFRHVFDNAATEQSPVRPPTQLLKTGAMLLELTETSSEKLYTLPTATVNVGYGGHIMRLSVAALRYWRELGLSPAGGPKDVEAYAVCEPGDDSERLASDFLRDIGEVYTVHNLGKHETAKDAIVTASPSGTAAAVGKLRAKATKPMVIYVITYSTSVTPTALAPLLAASYTSSFVHVVPAGAIRLPNLMSIAFEIYDMIPRPLKRVNLHGKPLDLPEAWMPFHAFTIAGEEDPKPSLSMAWPQRNYDVLNRWRLVHGSWAYIKHLGVLVLAMADAQGDSCEVKAIRMEGTPATRAQKVWDVFAAFASAAATEWRLTVCSYGLMAKEDLDVWKALVATRREPVTLLMVDPPATAAEQPTRPRPPVANIPPSTFADPGASIMDETLVGGTAPFSRRLAVDLPPPQAESNETPSTTIYPNSSFVLSLATVTGMNSVSSVYHVLFHRKAPNKADDRKPTELVPDEFHRLACLGRRRWGLDGVIHVEAVGAVCRALAAVARGV</sequence>
<proteinExistence type="inferred from homology"/>
<dbReference type="OrthoDB" id="103819at2759"/>
<keyword evidence="8 10" id="KW-0539">Nucleus</keyword>
<dbReference type="Proteomes" id="UP000279236">
    <property type="component" value="Unassembled WGS sequence"/>
</dbReference>
<comment type="similarity">
    <text evidence="2 10">Belongs to the Mediator complex subunit 13 family.</text>
</comment>
<reference evidence="13 14" key="1">
    <citation type="submission" date="2018-11" db="EMBL/GenBank/DDBJ databases">
        <title>Genome sequence of Apiotrichum porosum DSM 27194.</title>
        <authorList>
            <person name="Aliyu H."/>
            <person name="Gorte O."/>
            <person name="Ochsenreither K."/>
        </authorList>
    </citation>
    <scope>NUCLEOTIDE SEQUENCE [LARGE SCALE GENOMIC DNA]</scope>
    <source>
        <strain evidence="13 14">DSM 27194</strain>
    </source>
</reference>
<feature type="compositionally biased region" description="Low complexity" evidence="11">
    <location>
        <begin position="83"/>
        <end position="115"/>
    </location>
</feature>
<feature type="compositionally biased region" description="Acidic residues" evidence="11">
    <location>
        <begin position="836"/>
        <end position="845"/>
    </location>
</feature>
<evidence type="ECO:0000256" key="4">
    <source>
        <dbReference type="ARBA" id="ARBA00022491"/>
    </source>
</evidence>